<evidence type="ECO:0000313" key="3">
    <source>
        <dbReference type="EMBL" id="KAH7517255.1"/>
    </source>
</evidence>
<dbReference type="InterPro" id="IPR036770">
    <property type="entry name" value="Ankyrin_rpt-contain_sf"/>
</dbReference>
<protein>
    <submittedName>
        <fullName evidence="3">Uncharacterized protein</fullName>
    </submittedName>
</protein>
<dbReference type="AlphaFoldDB" id="A0A978UQV5"/>
<keyword evidence="2" id="KW-1133">Transmembrane helix</keyword>
<gene>
    <name evidence="3" type="ORF">FEM48_Zijuj09G0043600</name>
</gene>
<organism evidence="3 4">
    <name type="scientific">Ziziphus jujuba var. spinosa</name>
    <dbReference type="NCBI Taxonomy" id="714518"/>
    <lineage>
        <taxon>Eukaryota</taxon>
        <taxon>Viridiplantae</taxon>
        <taxon>Streptophyta</taxon>
        <taxon>Embryophyta</taxon>
        <taxon>Tracheophyta</taxon>
        <taxon>Spermatophyta</taxon>
        <taxon>Magnoliopsida</taxon>
        <taxon>eudicotyledons</taxon>
        <taxon>Gunneridae</taxon>
        <taxon>Pentapetalae</taxon>
        <taxon>rosids</taxon>
        <taxon>fabids</taxon>
        <taxon>Rosales</taxon>
        <taxon>Rhamnaceae</taxon>
        <taxon>Paliureae</taxon>
        <taxon>Ziziphus</taxon>
    </lineage>
</organism>
<feature type="region of interest" description="Disordered" evidence="1">
    <location>
        <begin position="131"/>
        <end position="156"/>
    </location>
</feature>
<evidence type="ECO:0000313" key="4">
    <source>
        <dbReference type="Proteomes" id="UP000813462"/>
    </source>
</evidence>
<comment type="caution">
    <text evidence="3">The sequence shown here is derived from an EMBL/GenBank/DDBJ whole genome shotgun (WGS) entry which is preliminary data.</text>
</comment>
<proteinExistence type="predicted"/>
<sequence>MASSVSRFDSEFSLEMTMQALRGKQEAFLYLHSICSPISQSRYSYTKRSRDSRTILHAAIAREYFDLAYKIIHLYADLVNDVDENGFTPLHVLAAKSSAFKCGIIVKELKAGYPSNSQSEDRKNVVENLNRRNEQEGSSSTDEENPVSKDQTGSQSTTCSAESNSLSWANFLLALLVFFFFFFFFSLKRVIVWIHSFIVKA</sequence>
<evidence type="ECO:0000256" key="2">
    <source>
        <dbReference type="SAM" id="Phobius"/>
    </source>
</evidence>
<keyword evidence="2" id="KW-0812">Transmembrane</keyword>
<dbReference type="SUPFAM" id="SSF48403">
    <property type="entry name" value="Ankyrin repeat"/>
    <property type="match status" value="1"/>
</dbReference>
<dbReference type="Gene3D" id="1.25.40.20">
    <property type="entry name" value="Ankyrin repeat-containing domain"/>
    <property type="match status" value="1"/>
</dbReference>
<dbReference type="EMBL" id="JAEACU010000009">
    <property type="protein sequence ID" value="KAH7517255.1"/>
    <property type="molecule type" value="Genomic_DNA"/>
</dbReference>
<name>A0A978UQV5_ZIZJJ</name>
<accession>A0A978UQV5</accession>
<feature type="transmembrane region" description="Helical" evidence="2">
    <location>
        <begin position="168"/>
        <end position="187"/>
    </location>
</feature>
<keyword evidence="2" id="KW-0472">Membrane</keyword>
<evidence type="ECO:0000256" key="1">
    <source>
        <dbReference type="SAM" id="MobiDB-lite"/>
    </source>
</evidence>
<reference evidence="3" key="1">
    <citation type="journal article" date="2021" name="Front. Plant Sci.">
        <title>Chromosome-Scale Genome Assembly for Chinese Sour Jujube and Insights Into Its Genome Evolution and Domestication Signature.</title>
        <authorList>
            <person name="Shen L.-Y."/>
            <person name="Luo H."/>
            <person name="Wang X.-L."/>
            <person name="Wang X.-M."/>
            <person name="Qiu X.-J."/>
            <person name="Liu H."/>
            <person name="Zhou S.-S."/>
            <person name="Jia K.-H."/>
            <person name="Nie S."/>
            <person name="Bao Y.-T."/>
            <person name="Zhang R.-G."/>
            <person name="Yun Q.-Z."/>
            <person name="Chai Y.-H."/>
            <person name="Lu J.-Y."/>
            <person name="Li Y."/>
            <person name="Zhao S.-W."/>
            <person name="Mao J.-F."/>
            <person name="Jia S.-G."/>
            <person name="Mao Y.-M."/>
        </authorList>
    </citation>
    <scope>NUCLEOTIDE SEQUENCE</scope>
    <source>
        <strain evidence="3">AT0</strain>
        <tissue evidence="3">Leaf</tissue>
    </source>
</reference>
<dbReference type="Proteomes" id="UP000813462">
    <property type="component" value="Unassembled WGS sequence"/>
</dbReference>